<comment type="similarity">
    <text evidence="1">Belongs to the eukaryotic ribosomal protein eL43 family.</text>
</comment>
<keyword evidence="7" id="KW-1185">Reference proteome</keyword>
<dbReference type="GO" id="GO:0006412">
    <property type="term" value="P:translation"/>
    <property type="evidence" value="ECO:0007669"/>
    <property type="project" value="InterPro"/>
</dbReference>
<evidence type="ECO:0000256" key="1">
    <source>
        <dbReference type="ARBA" id="ARBA00008672"/>
    </source>
</evidence>
<proteinExistence type="inferred from homology"/>
<dbReference type="PANTHER" id="PTHR48129">
    <property type="entry name" value="60S RIBOSOMAL PROTEIN L37A"/>
    <property type="match status" value="1"/>
</dbReference>
<reference evidence="6 7" key="1">
    <citation type="journal article" date="2009" name="Genome Biol.">
        <title>Community-wide analysis of microbial genome sequence signatures.</title>
        <authorList>
            <person name="Dick G.J."/>
            <person name="Andersson A.F."/>
            <person name="Baker B.J."/>
            <person name="Simmons S.L."/>
            <person name="Thomas B.C."/>
            <person name="Yelton A.P."/>
            <person name="Banfield J.F."/>
        </authorList>
    </citation>
    <scope>NUCLEOTIDE SEQUENCE [LARGE SCALE GENOMIC DNA]</scope>
    <source>
        <strain evidence="6">ARMAN-2</strain>
    </source>
</reference>
<dbReference type="Pfam" id="PF01780">
    <property type="entry name" value="Ribosomal_L37ae"/>
    <property type="match status" value="1"/>
</dbReference>
<evidence type="ECO:0000256" key="3">
    <source>
        <dbReference type="ARBA" id="ARBA00022980"/>
    </source>
</evidence>
<gene>
    <name evidence="6" type="ORF">UNLARM2_0697</name>
</gene>
<evidence type="ECO:0000313" key="7">
    <source>
        <dbReference type="Proteomes" id="UP000332487"/>
    </source>
</evidence>
<dbReference type="SUPFAM" id="SSF57829">
    <property type="entry name" value="Zn-binding ribosomal proteins"/>
    <property type="match status" value="1"/>
</dbReference>
<accession>C7DI03</accession>
<dbReference type="GO" id="GO:0003723">
    <property type="term" value="F:RNA binding"/>
    <property type="evidence" value="ECO:0007669"/>
    <property type="project" value="UniProtKB-KW"/>
</dbReference>
<sequence length="81" mass="8950">MTKYSIRYGASLRKRHSKVKSQKIALYKCEICGKVEVERVGTGIWKCRNCKNTFAGGAYALTTAQGEIAKRLIEDLGHSGA</sequence>
<evidence type="ECO:0000313" key="6">
    <source>
        <dbReference type="EMBL" id="EET89577.1"/>
    </source>
</evidence>
<evidence type="ECO:0000256" key="2">
    <source>
        <dbReference type="ARBA" id="ARBA00022884"/>
    </source>
</evidence>
<dbReference type="EMBL" id="GG697241">
    <property type="protein sequence ID" value="EET89577.1"/>
    <property type="molecule type" value="Genomic_DNA"/>
</dbReference>
<reference evidence="6 7" key="2">
    <citation type="journal article" date="2010" name="Proc. Natl. Acad. Sci. U.S.A.">
        <title>Enigmatic, ultrasmall, uncultivated Archaea.</title>
        <authorList>
            <person name="Baker B.J."/>
            <person name="Comolli L.R."/>
            <person name="Dick G.J."/>
            <person name="Hauser L.J."/>
            <person name="Hyatt D."/>
            <person name="Dill B.D."/>
            <person name="Land M.L."/>
            <person name="Verberkmoes N.C."/>
            <person name="Hettich R.L."/>
            <person name="Banfield J.F."/>
        </authorList>
    </citation>
    <scope>NUCLEOTIDE SEQUENCE [LARGE SCALE GENOMIC DNA]</scope>
    <source>
        <strain evidence="6">ARMAN-2</strain>
    </source>
</reference>
<dbReference type="InterPro" id="IPR050522">
    <property type="entry name" value="Ribosomal_protein_eL43"/>
</dbReference>
<evidence type="ECO:0000256" key="4">
    <source>
        <dbReference type="ARBA" id="ARBA00023274"/>
    </source>
</evidence>
<evidence type="ECO:0000256" key="5">
    <source>
        <dbReference type="ARBA" id="ARBA00035383"/>
    </source>
</evidence>
<dbReference type="Gene3D" id="2.20.25.30">
    <property type="match status" value="1"/>
</dbReference>
<name>C7DI03_MICA2</name>
<dbReference type="PANTHER" id="PTHR48129:SF1">
    <property type="entry name" value="LARGE RIBOSOMAL SUBUNIT PROTEIN EL43"/>
    <property type="match status" value="1"/>
</dbReference>
<dbReference type="GO" id="GO:0003735">
    <property type="term" value="F:structural constituent of ribosome"/>
    <property type="evidence" value="ECO:0007669"/>
    <property type="project" value="InterPro"/>
</dbReference>
<dbReference type="AlphaFoldDB" id="C7DI03"/>
<dbReference type="GO" id="GO:1990904">
    <property type="term" value="C:ribonucleoprotein complex"/>
    <property type="evidence" value="ECO:0007669"/>
    <property type="project" value="UniProtKB-KW"/>
</dbReference>
<protein>
    <recommendedName>
        <fullName evidence="5">50S ribosomal protein L37Ae</fullName>
    </recommendedName>
</protein>
<dbReference type="Proteomes" id="UP000332487">
    <property type="component" value="Unassembled WGS sequence"/>
</dbReference>
<dbReference type="InterPro" id="IPR011331">
    <property type="entry name" value="Ribosomal_eL37/eL43"/>
</dbReference>
<keyword evidence="2" id="KW-0694">RNA-binding</keyword>
<dbReference type="GO" id="GO:0005840">
    <property type="term" value="C:ribosome"/>
    <property type="evidence" value="ECO:0007669"/>
    <property type="project" value="UniProtKB-KW"/>
</dbReference>
<dbReference type="InterPro" id="IPR011332">
    <property type="entry name" value="Ribosomal_zn-bd"/>
</dbReference>
<dbReference type="InterPro" id="IPR002674">
    <property type="entry name" value="Ribosomal_eL43"/>
</dbReference>
<keyword evidence="4" id="KW-0687">Ribonucleoprotein</keyword>
<keyword evidence="3" id="KW-0689">Ribosomal protein</keyword>
<organism evidence="6 7">
    <name type="scientific">Candidatus Micrarchaeum acidiphilum ARMAN-2</name>
    <dbReference type="NCBI Taxonomy" id="425595"/>
    <lineage>
        <taxon>Archaea</taxon>
        <taxon>Candidatus Micrarchaeota</taxon>
        <taxon>Candidatus Micrarchaeia</taxon>
        <taxon>Candidatus Micrarchaeales</taxon>
        <taxon>Candidatus Micrarchaeaceae</taxon>
        <taxon>Candidatus Micrarchaeum</taxon>
    </lineage>
</organism>